<name>A0A0N4T911_BRUPA</name>
<evidence type="ECO:0000313" key="2">
    <source>
        <dbReference type="Proteomes" id="UP000278627"/>
    </source>
</evidence>
<reference evidence="3" key="1">
    <citation type="submission" date="2017-02" db="UniProtKB">
        <authorList>
            <consortium name="WormBaseParasite"/>
        </authorList>
    </citation>
    <scope>IDENTIFICATION</scope>
</reference>
<organism evidence="3">
    <name type="scientific">Brugia pahangi</name>
    <name type="common">Filarial nematode worm</name>
    <dbReference type="NCBI Taxonomy" id="6280"/>
    <lineage>
        <taxon>Eukaryota</taxon>
        <taxon>Metazoa</taxon>
        <taxon>Ecdysozoa</taxon>
        <taxon>Nematoda</taxon>
        <taxon>Chromadorea</taxon>
        <taxon>Rhabditida</taxon>
        <taxon>Spirurina</taxon>
        <taxon>Spiruromorpha</taxon>
        <taxon>Filarioidea</taxon>
        <taxon>Onchocercidae</taxon>
        <taxon>Brugia</taxon>
    </lineage>
</organism>
<protein>
    <submittedName>
        <fullName evidence="1 3">Uncharacterized protein</fullName>
    </submittedName>
</protein>
<sequence length="73" mass="8347">MSRLETVNIHSLNSILNLQLPNRNKNNDTIPEELHDCVNYTTLNARLSRLKVLKKCTICLSDSHKGQNCNVQK</sequence>
<keyword evidence="2" id="KW-1185">Reference proteome</keyword>
<reference evidence="1 2" key="2">
    <citation type="submission" date="2018-11" db="EMBL/GenBank/DDBJ databases">
        <authorList>
            <consortium name="Pathogen Informatics"/>
        </authorList>
    </citation>
    <scope>NUCLEOTIDE SEQUENCE [LARGE SCALE GENOMIC DNA]</scope>
</reference>
<dbReference type="Proteomes" id="UP000278627">
    <property type="component" value="Unassembled WGS sequence"/>
</dbReference>
<evidence type="ECO:0000313" key="1">
    <source>
        <dbReference type="EMBL" id="VDN85847.1"/>
    </source>
</evidence>
<dbReference type="WBParaSite" id="BPAG_0000469801-mRNA-1">
    <property type="protein sequence ID" value="BPAG_0000469801-mRNA-1"/>
    <property type="gene ID" value="BPAG_0000469801"/>
</dbReference>
<proteinExistence type="predicted"/>
<evidence type="ECO:0000313" key="3">
    <source>
        <dbReference type="WBParaSite" id="BPAG_0000469801-mRNA-1"/>
    </source>
</evidence>
<gene>
    <name evidence="1" type="ORF">BPAG_LOCUS4661</name>
</gene>
<accession>A0A0N4T911</accession>
<dbReference type="AlphaFoldDB" id="A0A0N4T911"/>
<dbReference type="EMBL" id="UZAD01002491">
    <property type="protein sequence ID" value="VDN85847.1"/>
    <property type="molecule type" value="Genomic_DNA"/>
</dbReference>